<proteinExistence type="predicted"/>
<evidence type="ECO:0000313" key="4">
    <source>
        <dbReference type="EMBL" id="KAA0964360.1"/>
    </source>
</evidence>
<evidence type="ECO:0000259" key="3">
    <source>
        <dbReference type="Pfam" id="PF04650"/>
    </source>
</evidence>
<comment type="caution">
    <text evidence="4">The sequence shown here is derived from an EMBL/GenBank/DDBJ whole genome shotgun (WGS) entry which is preliminary data.</text>
</comment>
<accession>A0A5B0DFP0</accession>
<dbReference type="NCBIfam" id="TIGR01168">
    <property type="entry name" value="YSIRK_signal"/>
    <property type="match status" value="1"/>
</dbReference>
<dbReference type="EMBL" id="VSJJ01000004">
    <property type="protein sequence ID" value="KAA0964360.1"/>
    <property type="molecule type" value="Genomic_DNA"/>
</dbReference>
<evidence type="ECO:0000256" key="2">
    <source>
        <dbReference type="SAM" id="Phobius"/>
    </source>
</evidence>
<reference evidence="4 5" key="1">
    <citation type="submission" date="2019-08" db="EMBL/GenBank/DDBJ databases">
        <title>Genome sequence and analysis of Streptococcus cristatus strain S22 isolated from throat swab of children scarlet fever in Hangzhou, China.</title>
        <authorList>
            <person name="Huang Y."/>
            <person name="Xie L."/>
        </authorList>
    </citation>
    <scope>NUCLEOTIDE SEQUENCE [LARGE SCALE GENOMIC DNA]</scope>
    <source>
        <strain evidence="4 5">S22</strain>
    </source>
</reference>
<dbReference type="AlphaFoldDB" id="A0A5B0DFP0"/>
<evidence type="ECO:0000256" key="1">
    <source>
        <dbReference type="ARBA" id="ARBA00022729"/>
    </source>
</evidence>
<dbReference type="Proteomes" id="UP000323039">
    <property type="component" value="Unassembled WGS sequence"/>
</dbReference>
<keyword evidence="1" id="KW-0732">Signal</keyword>
<keyword evidence="2" id="KW-0472">Membrane</keyword>
<dbReference type="Pfam" id="PF04650">
    <property type="entry name" value="YSIRK_signal"/>
    <property type="match status" value="1"/>
</dbReference>
<keyword evidence="2" id="KW-1133">Transmembrane helix</keyword>
<dbReference type="InterPro" id="IPR005877">
    <property type="entry name" value="YSIRK_signal_dom"/>
</dbReference>
<organism evidence="4 5">
    <name type="scientific">Streptococcus cristatus</name>
    <dbReference type="NCBI Taxonomy" id="45634"/>
    <lineage>
        <taxon>Bacteria</taxon>
        <taxon>Bacillati</taxon>
        <taxon>Bacillota</taxon>
        <taxon>Bacilli</taxon>
        <taxon>Lactobacillales</taxon>
        <taxon>Streptococcaceae</taxon>
        <taxon>Streptococcus</taxon>
    </lineage>
</organism>
<keyword evidence="2" id="KW-0812">Transmembrane</keyword>
<protein>
    <submittedName>
        <fullName evidence="4">YSIRK-type signal peptide-containing protein</fullName>
    </submittedName>
</protein>
<name>A0A5B0DFP0_STRCR</name>
<feature type="transmembrane region" description="Helical" evidence="2">
    <location>
        <begin position="27"/>
        <end position="47"/>
    </location>
</feature>
<gene>
    <name evidence="4" type="ORF">FXF62_04850</name>
</gene>
<feature type="domain" description="YSIRK Gram-positive signal peptide" evidence="3">
    <location>
        <begin position="17"/>
        <end position="42"/>
    </location>
</feature>
<evidence type="ECO:0000313" key="5">
    <source>
        <dbReference type="Proteomes" id="UP000323039"/>
    </source>
</evidence>
<sequence length="51" mass="5887">MFMDKNARRRLNRASAEKRLRYSVRKFNVGVASVAVAAFMFFGGMSFQPIR</sequence>